<sequence length="122" mass="13469">MYKLVQTRLTHPLPFSPRPALLPPLSNSLNELTTAEEFGLSGLRIWTSVVAQQPPPQVLHNITTPTTRQYPTKTNFGQRLATNSSSVENPTPTILHPSFRPPGVPLPLTDNPKDVILHHNPA</sequence>
<proteinExistence type="predicted"/>
<accession>A0A5B0S492</accession>
<feature type="compositionally biased region" description="Basic and acidic residues" evidence="1">
    <location>
        <begin position="111"/>
        <end position="122"/>
    </location>
</feature>
<dbReference type="AlphaFoldDB" id="A0A5B0S492"/>
<name>A0A5B0S492_PUCGR</name>
<reference evidence="2 3" key="1">
    <citation type="submission" date="2019-05" db="EMBL/GenBank/DDBJ databases">
        <title>Emergence of the Ug99 lineage of the wheat stem rust pathogen through somatic hybridization.</title>
        <authorList>
            <person name="Li F."/>
            <person name="Upadhyaya N.M."/>
            <person name="Sperschneider J."/>
            <person name="Matny O."/>
            <person name="Nguyen-Phuc H."/>
            <person name="Mago R."/>
            <person name="Raley C."/>
            <person name="Miller M.E."/>
            <person name="Silverstein K.A.T."/>
            <person name="Henningsen E."/>
            <person name="Hirsch C.D."/>
            <person name="Visser B."/>
            <person name="Pretorius Z.A."/>
            <person name="Steffenson B.J."/>
            <person name="Schwessinger B."/>
            <person name="Dodds P.N."/>
            <person name="Figueroa M."/>
        </authorList>
    </citation>
    <scope>NUCLEOTIDE SEQUENCE [LARGE SCALE GENOMIC DNA]</scope>
    <source>
        <strain evidence="2 3">Ug99</strain>
    </source>
</reference>
<evidence type="ECO:0000313" key="3">
    <source>
        <dbReference type="Proteomes" id="UP000325313"/>
    </source>
</evidence>
<comment type="caution">
    <text evidence="2">The sequence shown here is derived from an EMBL/GenBank/DDBJ whole genome shotgun (WGS) entry which is preliminary data.</text>
</comment>
<evidence type="ECO:0000256" key="1">
    <source>
        <dbReference type="SAM" id="MobiDB-lite"/>
    </source>
</evidence>
<gene>
    <name evidence="2" type="ORF">PGTUg99_002934</name>
</gene>
<dbReference type="EMBL" id="VDEP01000096">
    <property type="protein sequence ID" value="KAA1132175.1"/>
    <property type="molecule type" value="Genomic_DNA"/>
</dbReference>
<protein>
    <submittedName>
        <fullName evidence="2">Uncharacterized protein</fullName>
    </submittedName>
</protein>
<organism evidence="2 3">
    <name type="scientific">Puccinia graminis f. sp. tritici</name>
    <dbReference type="NCBI Taxonomy" id="56615"/>
    <lineage>
        <taxon>Eukaryota</taxon>
        <taxon>Fungi</taxon>
        <taxon>Dikarya</taxon>
        <taxon>Basidiomycota</taxon>
        <taxon>Pucciniomycotina</taxon>
        <taxon>Pucciniomycetes</taxon>
        <taxon>Pucciniales</taxon>
        <taxon>Pucciniaceae</taxon>
        <taxon>Puccinia</taxon>
    </lineage>
</organism>
<evidence type="ECO:0000313" key="2">
    <source>
        <dbReference type="EMBL" id="KAA1132175.1"/>
    </source>
</evidence>
<dbReference type="Proteomes" id="UP000325313">
    <property type="component" value="Unassembled WGS sequence"/>
</dbReference>
<feature type="region of interest" description="Disordered" evidence="1">
    <location>
        <begin position="81"/>
        <end position="122"/>
    </location>
</feature>
<feature type="compositionally biased region" description="Polar residues" evidence="1">
    <location>
        <begin position="81"/>
        <end position="92"/>
    </location>
</feature>